<evidence type="ECO:0000259" key="5">
    <source>
        <dbReference type="PROSITE" id="PS51918"/>
    </source>
</evidence>
<dbReference type="SFLD" id="SFLDG01072">
    <property type="entry name" value="dehydrogenase_like"/>
    <property type="match status" value="1"/>
</dbReference>
<evidence type="ECO:0000313" key="6">
    <source>
        <dbReference type="EMBL" id="MBD2605271.1"/>
    </source>
</evidence>
<dbReference type="PANTHER" id="PTHR43273">
    <property type="entry name" value="ANAEROBIC SULFATASE-MATURATING ENZYME HOMOLOG ASLB-RELATED"/>
    <property type="match status" value="1"/>
</dbReference>
<keyword evidence="3" id="KW-0408">Iron</keyword>
<keyword evidence="7" id="KW-1185">Reference proteome</keyword>
<dbReference type="Proteomes" id="UP000660380">
    <property type="component" value="Unassembled WGS sequence"/>
</dbReference>
<evidence type="ECO:0000256" key="2">
    <source>
        <dbReference type="ARBA" id="ARBA00022723"/>
    </source>
</evidence>
<protein>
    <submittedName>
        <fullName evidence="6">GRRM system radical SAM/SPASM domain protein</fullName>
    </submittedName>
</protein>
<dbReference type="InterPro" id="IPR013785">
    <property type="entry name" value="Aldolase_TIM"/>
</dbReference>
<accession>A0ABR8GQN8</accession>
<dbReference type="PANTHER" id="PTHR43273:SF8">
    <property type="entry name" value="RADICAL SAM DOMAIN PROTEIN"/>
    <property type="match status" value="1"/>
</dbReference>
<evidence type="ECO:0000256" key="4">
    <source>
        <dbReference type="ARBA" id="ARBA00023014"/>
    </source>
</evidence>
<evidence type="ECO:0000313" key="7">
    <source>
        <dbReference type="Proteomes" id="UP000660380"/>
    </source>
</evidence>
<dbReference type="Gene3D" id="3.20.20.70">
    <property type="entry name" value="Aldolase class I"/>
    <property type="match status" value="1"/>
</dbReference>
<evidence type="ECO:0000256" key="3">
    <source>
        <dbReference type="ARBA" id="ARBA00023004"/>
    </source>
</evidence>
<dbReference type="SUPFAM" id="SSF102114">
    <property type="entry name" value="Radical SAM enzymes"/>
    <property type="match status" value="1"/>
</dbReference>
<dbReference type="EMBL" id="JACJTA010000021">
    <property type="protein sequence ID" value="MBD2605271.1"/>
    <property type="molecule type" value="Genomic_DNA"/>
</dbReference>
<dbReference type="InterPro" id="IPR058240">
    <property type="entry name" value="rSAM_sf"/>
</dbReference>
<name>A0ABR8GQN8_9CYAN</name>
<keyword evidence="2" id="KW-0479">Metal-binding</keyword>
<keyword evidence="1" id="KW-0949">S-adenosyl-L-methionine</keyword>
<dbReference type="SFLD" id="SFLDG01384">
    <property type="entry name" value="thioether_bond_formation_requi"/>
    <property type="match status" value="1"/>
</dbReference>
<dbReference type="SFLD" id="SFLDG01386">
    <property type="entry name" value="main_SPASM_domain-containing"/>
    <property type="match status" value="1"/>
</dbReference>
<dbReference type="CDD" id="cd01335">
    <property type="entry name" value="Radical_SAM"/>
    <property type="match status" value="1"/>
</dbReference>
<dbReference type="InterPro" id="IPR023867">
    <property type="entry name" value="Sulphatase_maturase_rSAM"/>
</dbReference>
<evidence type="ECO:0000256" key="1">
    <source>
        <dbReference type="ARBA" id="ARBA00022691"/>
    </source>
</evidence>
<dbReference type="PROSITE" id="PS51918">
    <property type="entry name" value="RADICAL_SAM"/>
    <property type="match status" value="1"/>
</dbReference>
<reference evidence="6 7" key="1">
    <citation type="journal article" date="2020" name="ISME J.">
        <title>Comparative genomics reveals insights into cyanobacterial evolution and habitat adaptation.</title>
        <authorList>
            <person name="Chen M.Y."/>
            <person name="Teng W.K."/>
            <person name="Zhao L."/>
            <person name="Hu C.X."/>
            <person name="Zhou Y.K."/>
            <person name="Han B.P."/>
            <person name="Song L.R."/>
            <person name="Shu W.S."/>
        </authorList>
    </citation>
    <scope>NUCLEOTIDE SEQUENCE [LARGE SCALE GENOMIC DNA]</scope>
    <source>
        <strain evidence="6 7">FACHB-248</strain>
    </source>
</reference>
<feature type="domain" description="Radical SAM core" evidence="5">
    <location>
        <begin position="1"/>
        <end position="229"/>
    </location>
</feature>
<keyword evidence="4" id="KW-0411">Iron-sulfur</keyword>
<dbReference type="NCBIfam" id="TIGR04261">
    <property type="entry name" value="rSAM_GlyRichRpt"/>
    <property type="match status" value="1"/>
</dbReference>
<dbReference type="SFLD" id="SFLDG01067">
    <property type="entry name" value="SPASM/twitch_domain_containing"/>
    <property type="match status" value="1"/>
</dbReference>
<organism evidence="6 7">
    <name type="scientific">Scytonema hofmannii FACHB-248</name>
    <dbReference type="NCBI Taxonomy" id="1842502"/>
    <lineage>
        <taxon>Bacteria</taxon>
        <taxon>Bacillati</taxon>
        <taxon>Cyanobacteriota</taxon>
        <taxon>Cyanophyceae</taxon>
        <taxon>Nostocales</taxon>
        <taxon>Scytonemataceae</taxon>
        <taxon>Scytonema</taxon>
    </lineage>
</organism>
<comment type="caution">
    <text evidence="6">The sequence shown here is derived from an EMBL/GenBank/DDBJ whole genome shotgun (WGS) entry which is preliminary data.</text>
</comment>
<dbReference type="InterPro" id="IPR026357">
    <property type="entry name" value="rSAM_SPASM_GrrM_OscB"/>
</dbReference>
<dbReference type="InterPro" id="IPR007197">
    <property type="entry name" value="rSAM"/>
</dbReference>
<dbReference type="Pfam" id="PF04055">
    <property type="entry name" value="Radical_SAM"/>
    <property type="match status" value="1"/>
</dbReference>
<sequence length="375" mass="43173">MDFKTNLVVIQSTPLCNIDCRYCYLPDRSEKKRLSMETLQRIAESFFDSPYVSNEEITFLWHAGEPLAVPPDFYEEAFEIVRRANINNAEVVHTFQTNATLINQKWCDLIKRWNVRIGVSVDGPKYIHDANRVDKAGKGTFDSVIRGIDILHKHDIPITTITVVTKNSVEKPDELWRFFVKNNIRSIAFNPEEVDGCNKFSTLNEDDSAKRYKAFLERIAFLRDTEKPDMLIREADAFTERITQSHDLAYSMLNNPFCTLSFDCEGNVSTFCPELLTSRNERFGDFTFGNVWNSSLEDIFSQSQKFQKIYSEIELGKQKCKETCEYFSVCGGGNPSNKFSETTRFDVTETEYCRIAVKATCDAMLNHLERKLAVS</sequence>
<dbReference type="SFLD" id="SFLDS00029">
    <property type="entry name" value="Radical_SAM"/>
    <property type="match status" value="1"/>
</dbReference>
<dbReference type="RefSeq" id="WP_029636989.1">
    <property type="nucleotide sequence ID" value="NZ_JACJTA010000021.1"/>
</dbReference>
<gene>
    <name evidence="6" type="primary">grrM</name>
    <name evidence="6" type="ORF">H6G81_12175</name>
</gene>
<proteinExistence type="predicted"/>